<reference evidence="1" key="1">
    <citation type="submission" date="2020-05" db="EMBL/GenBank/DDBJ databases">
        <title>Mycena genomes resolve the evolution of fungal bioluminescence.</title>
        <authorList>
            <person name="Tsai I.J."/>
        </authorList>
    </citation>
    <scope>NUCLEOTIDE SEQUENCE</scope>
    <source>
        <strain evidence="1">CCC161011</strain>
    </source>
</reference>
<name>A0A8H7D8D3_9AGAR</name>
<dbReference type="OrthoDB" id="3244206at2759"/>
<organism evidence="1 2">
    <name type="scientific">Mycena venus</name>
    <dbReference type="NCBI Taxonomy" id="2733690"/>
    <lineage>
        <taxon>Eukaryota</taxon>
        <taxon>Fungi</taxon>
        <taxon>Dikarya</taxon>
        <taxon>Basidiomycota</taxon>
        <taxon>Agaricomycotina</taxon>
        <taxon>Agaricomycetes</taxon>
        <taxon>Agaricomycetidae</taxon>
        <taxon>Agaricales</taxon>
        <taxon>Marasmiineae</taxon>
        <taxon>Mycenaceae</taxon>
        <taxon>Mycena</taxon>
    </lineage>
</organism>
<gene>
    <name evidence="1" type="ORF">MVEN_00602700</name>
</gene>
<keyword evidence="2" id="KW-1185">Reference proteome</keyword>
<evidence type="ECO:0000313" key="1">
    <source>
        <dbReference type="EMBL" id="KAF7362546.1"/>
    </source>
</evidence>
<dbReference type="AlphaFoldDB" id="A0A8H7D8D3"/>
<proteinExistence type="predicted"/>
<accession>A0A8H7D8D3</accession>
<sequence>MNTTLQELRAYIKASGFESPAPNHASISAYIETNIIKNPNSLFKHRVPPLDIVLYAIRRLLAPPDAPRLRDIPDLLDFVTTIEFYRKLALQKVEEALTIHRYYQANDDHLTLTDEEVQRLDEYKIEGPDLRSVYIEIVLQYCQWDIYKLWTSDPPSTADATLRLCEYFPQLNDKYRALTGGSPRLFHYDLTDTERDTLSLRGIDSCTFICDSSEWAKVRQLPWVRCSLM</sequence>
<dbReference type="Proteomes" id="UP000620124">
    <property type="component" value="Unassembled WGS sequence"/>
</dbReference>
<evidence type="ECO:0000313" key="2">
    <source>
        <dbReference type="Proteomes" id="UP000620124"/>
    </source>
</evidence>
<comment type="caution">
    <text evidence="1">The sequence shown here is derived from an EMBL/GenBank/DDBJ whole genome shotgun (WGS) entry which is preliminary data.</text>
</comment>
<protein>
    <submittedName>
        <fullName evidence="1">Uncharacterized protein</fullName>
    </submittedName>
</protein>
<dbReference type="EMBL" id="JACAZI010000004">
    <property type="protein sequence ID" value="KAF7362546.1"/>
    <property type="molecule type" value="Genomic_DNA"/>
</dbReference>